<feature type="compositionally biased region" description="Gly residues" evidence="4">
    <location>
        <begin position="624"/>
        <end position="633"/>
    </location>
</feature>
<dbReference type="Pfam" id="PF00703">
    <property type="entry name" value="Glyco_hydro_2"/>
    <property type="match status" value="1"/>
</dbReference>
<dbReference type="PANTHER" id="PTHR42732:SF2">
    <property type="entry name" value="BETA-MANNOSIDASE"/>
    <property type="match status" value="1"/>
</dbReference>
<evidence type="ECO:0000256" key="2">
    <source>
        <dbReference type="ARBA" id="ARBA00022801"/>
    </source>
</evidence>
<sequence length="648" mass="72531">MDRQALVLNYSGTAPYELKKGPLDTDWTSEVGTNPWPEYPRPQLERSEWKNLNGVWQYQNASEGEESTPPFGKDLAQSVLVPFCLESALSGIMGKNLNFSWYRTTFDVSSSWINPDKRVLLNFGAVDYQTTVYVNGKTAGNNTGGYFHFAADITDLLRTNGTNELIVWVHDPTNSGWNNIPLGKQRLNPDHINYEPCSGIWQTVWLETAGKEYITQLDVSADMEGKVNVTVHTPGGSANGTDSYEITIFEPNSTDVKIKKTGTVNQPFVFEVDSPDLWSPDSPTLYGIEITFGSDTVKSYTGFRTITRGDVDGHQRPLLNGEFEFLFGTLDQGFWPDGLHSPPSVEAMEWDLHLLKDIGFNMVRKHIKIEPGLFYKACDTIGLLVIQDMPSMPTYWYPDRNRDAWPANRGQPFHVSTAQQAEFDRQLARMVEQLKSHPSIVTWVVFNEGWGQHPDGTATDFRLTELVRALDPTRLVDTVSGWTDHGAGDFLDNHHYATPQCGAPFYSIASSPYDPKRIGFQGEFGGIGLNVSIENLWNVPAALLLLNQTYEITASFEIWNYRTHRLLAELEEQVRLFSCSGAVYTQTTDVEGEVNGLVTYDRRVNRMDVGQWREDISKVFEAAGGRGGGAGGGRGRRGERRVEGLGGY</sequence>
<feature type="region of interest" description="Disordered" evidence="4">
    <location>
        <begin position="624"/>
        <end position="648"/>
    </location>
</feature>
<comment type="similarity">
    <text evidence="1">Belongs to the glycosyl hydrolase 2 family.</text>
</comment>
<feature type="domain" description="Beta-mannosidase-like galactose-binding" evidence="7">
    <location>
        <begin position="101"/>
        <end position="178"/>
    </location>
</feature>
<evidence type="ECO:0000259" key="5">
    <source>
        <dbReference type="Pfam" id="PF00703"/>
    </source>
</evidence>
<organism evidence="8 9">
    <name type="scientific">Byssothecium circinans</name>
    <dbReference type="NCBI Taxonomy" id="147558"/>
    <lineage>
        <taxon>Eukaryota</taxon>
        <taxon>Fungi</taxon>
        <taxon>Dikarya</taxon>
        <taxon>Ascomycota</taxon>
        <taxon>Pezizomycotina</taxon>
        <taxon>Dothideomycetes</taxon>
        <taxon>Pleosporomycetidae</taxon>
        <taxon>Pleosporales</taxon>
        <taxon>Massarineae</taxon>
        <taxon>Massarinaceae</taxon>
        <taxon>Byssothecium</taxon>
    </lineage>
</organism>
<gene>
    <name evidence="8" type="ORF">CC80DRAFT_426672</name>
</gene>
<proteinExistence type="inferred from homology"/>
<dbReference type="InterPro" id="IPR051913">
    <property type="entry name" value="GH2_Domain-Containing"/>
</dbReference>
<dbReference type="Gene3D" id="3.20.20.80">
    <property type="entry name" value="Glycosidases"/>
    <property type="match status" value="1"/>
</dbReference>
<evidence type="ECO:0000256" key="1">
    <source>
        <dbReference type="ARBA" id="ARBA00007401"/>
    </source>
</evidence>
<dbReference type="SUPFAM" id="SSF49785">
    <property type="entry name" value="Galactose-binding domain-like"/>
    <property type="match status" value="1"/>
</dbReference>
<keyword evidence="9" id="KW-1185">Reference proteome</keyword>
<dbReference type="SUPFAM" id="SSF49303">
    <property type="entry name" value="beta-Galactosidase/glucuronidase domain"/>
    <property type="match status" value="1"/>
</dbReference>
<dbReference type="Gene3D" id="2.60.120.260">
    <property type="entry name" value="Galactose-binding domain-like"/>
    <property type="match status" value="1"/>
</dbReference>
<keyword evidence="3" id="KW-0326">Glycosidase</keyword>
<dbReference type="SUPFAM" id="SSF51445">
    <property type="entry name" value="(Trans)glycosidases"/>
    <property type="match status" value="1"/>
</dbReference>
<dbReference type="Pfam" id="PF22666">
    <property type="entry name" value="Glyco_hydro_2_N2"/>
    <property type="match status" value="1"/>
</dbReference>
<evidence type="ECO:0000313" key="9">
    <source>
        <dbReference type="Proteomes" id="UP000800035"/>
    </source>
</evidence>
<keyword evidence="2 8" id="KW-0378">Hydrolase</keyword>
<dbReference type="EMBL" id="ML977025">
    <property type="protein sequence ID" value="KAF1950516.1"/>
    <property type="molecule type" value="Genomic_DNA"/>
</dbReference>
<dbReference type="Pfam" id="PF02836">
    <property type="entry name" value="Glyco_hydro_2_C"/>
    <property type="match status" value="1"/>
</dbReference>
<evidence type="ECO:0000259" key="6">
    <source>
        <dbReference type="Pfam" id="PF02836"/>
    </source>
</evidence>
<dbReference type="GO" id="GO:0005975">
    <property type="term" value="P:carbohydrate metabolic process"/>
    <property type="evidence" value="ECO:0007669"/>
    <property type="project" value="InterPro"/>
</dbReference>
<dbReference type="PANTHER" id="PTHR42732">
    <property type="entry name" value="BETA-GALACTOSIDASE"/>
    <property type="match status" value="1"/>
</dbReference>
<dbReference type="InterPro" id="IPR013783">
    <property type="entry name" value="Ig-like_fold"/>
</dbReference>
<evidence type="ECO:0000256" key="3">
    <source>
        <dbReference type="ARBA" id="ARBA00023295"/>
    </source>
</evidence>
<feature type="domain" description="Glycoside hydrolase family 2 immunoglobulin-like beta-sandwich" evidence="5">
    <location>
        <begin position="217"/>
        <end position="304"/>
    </location>
</feature>
<name>A0A6A5TI85_9PLEO</name>
<feature type="domain" description="Glycoside hydrolase family 2 catalytic" evidence="6">
    <location>
        <begin position="345"/>
        <end position="491"/>
    </location>
</feature>
<dbReference type="InterPro" id="IPR054593">
    <property type="entry name" value="Beta-mannosidase-like_N2"/>
</dbReference>
<dbReference type="InterPro" id="IPR017853">
    <property type="entry name" value="GH"/>
</dbReference>
<dbReference type="AlphaFoldDB" id="A0A6A5TI85"/>
<evidence type="ECO:0000313" key="8">
    <source>
        <dbReference type="EMBL" id="KAF1950516.1"/>
    </source>
</evidence>
<dbReference type="GO" id="GO:0004553">
    <property type="term" value="F:hydrolase activity, hydrolyzing O-glycosyl compounds"/>
    <property type="evidence" value="ECO:0007669"/>
    <property type="project" value="InterPro"/>
</dbReference>
<accession>A0A6A5TI85</accession>
<evidence type="ECO:0000259" key="7">
    <source>
        <dbReference type="Pfam" id="PF22666"/>
    </source>
</evidence>
<protein>
    <submittedName>
        <fullName evidence="8">Glycoside hydrolase</fullName>
    </submittedName>
</protein>
<reference evidence="8" key="1">
    <citation type="journal article" date="2020" name="Stud. Mycol.">
        <title>101 Dothideomycetes genomes: a test case for predicting lifestyles and emergence of pathogens.</title>
        <authorList>
            <person name="Haridas S."/>
            <person name="Albert R."/>
            <person name="Binder M."/>
            <person name="Bloem J."/>
            <person name="Labutti K."/>
            <person name="Salamov A."/>
            <person name="Andreopoulos B."/>
            <person name="Baker S."/>
            <person name="Barry K."/>
            <person name="Bills G."/>
            <person name="Bluhm B."/>
            <person name="Cannon C."/>
            <person name="Castanera R."/>
            <person name="Culley D."/>
            <person name="Daum C."/>
            <person name="Ezra D."/>
            <person name="Gonzalez J."/>
            <person name="Henrissat B."/>
            <person name="Kuo A."/>
            <person name="Liang C."/>
            <person name="Lipzen A."/>
            <person name="Lutzoni F."/>
            <person name="Magnuson J."/>
            <person name="Mondo S."/>
            <person name="Nolan M."/>
            <person name="Ohm R."/>
            <person name="Pangilinan J."/>
            <person name="Park H.-J."/>
            <person name="Ramirez L."/>
            <person name="Alfaro M."/>
            <person name="Sun H."/>
            <person name="Tritt A."/>
            <person name="Yoshinaga Y."/>
            <person name="Zwiers L.-H."/>
            <person name="Turgeon B."/>
            <person name="Goodwin S."/>
            <person name="Spatafora J."/>
            <person name="Crous P."/>
            <person name="Grigoriev I."/>
        </authorList>
    </citation>
    <scope>NUCLEOTIDE SEQUENCE</scope>
    <source>
        <strain evidence="8">CBS 675.92</strain>
    </source>
</reference>
<dbReference type="InterPro" id="IPR006103">
    <property type="entry name" value="Glyco_hydro_2_cat"/>
</dbReference>
<dbReference type="Proteomes" id="UP000800035">
    <property type="component" value="Unassembled WGS sequence"/>
</dbReference>
<dbReference type="Gene3D" id="2.60.40.10">
    <property type="entry name" value="Immunoglobulins"/>
    <property type="match status" value="1"/>
</dbReference>
<dbReference type="InterPro" id="IPR036156">
    <property type="entry name" value="Beta-gal/glucu_dom_sf"/>
</dbReference>
<evidence type="ECO:0000256" key="4">
    <source>
        <dbReference type="SAM" id="MobiDB-lite"/>
    </source>
</evidence>
<dbReference type="InterPro" id="IPR008979">
    <property type="entry name" value="Galactose-bd-like_sf"/>
</dbReference>
<dbReference type="OrthoDB" id="408320at2759"/>
<dbReference type="InterPro" id="IPR006102">
    <property type="entry name" value="Ig-like_GH2"/>
</dbReference>